<dbReference type="GO" id="GO:0050659">
    <property type="term" value="F:N-acetylgalactosamine 4-sulfate 6-O-sulfotransferase activity"/>
    <property type="evidence" value="ECO:0007669"/>
    <property type="project" value="TreeGrafter"/>
</dbReference>
<keyword evidence="1" id="KW-0812">Transmembrane</keyword>
<protein>
    <submittedName>
        <fullName evidence="3">Carbohydrate sulfotransferase 15</fullName>
    </submittedName>
</protein>
<accession>A0AAV4DCU8</accession>
<dbReference type="Proteomes" id="UP000735302">
    <property type="component" value="Unassembled WGS sequence"/>
</dbReference>
<reference evidence="3 4" key="1">
    <citation type="journal article" date="2021" name="Elife">
        <title>Chloroplast acquisition without the gene transfer in kleptoplastic sea slugs, Plakobranchus ocellatus.</title>
        <authorList>
            <person name="Maeda T."/>
            <person name="Takahashi S."/>
            <person name="Yoshida T."/>
            <person name="Shimamura S."/>
            <person name="Takaki Y."/>
            <person name="Nagai Y."/>
            <person name="Toyoda A."/>
            <person name="Suzuki Y."/>
            <person name="Arimoto A."/>
            <person name="Ishii H."/>
            <person name="Satoh N."/>
            <person name="Nishiyama T."/>
            <person name="Hasebe M."/>
            <person name="Maruyama T."/>
            <person name="Minagawa J."/>
            <person name="Obokata J."/>
            <person name="Shigenobu S."/>
        </authorList>
    </citation>
    <scope>NUCLEOTIDE SEQUENCE [LARGE SCALE GENOMIC DNA]</scope>
</reference>
<evidence type="ECO:0000256" key="1">
    <source>
        <dbReference type="SAM" id="Phobius"/>
    </source>
</evidence>
<keyword evidence="4" id="KW-1185">Reference proteome</keyword>
<dbReference type="InterPro" id="IPR000863">
    <property type="entry name" value="Sulfotransferase_dom"/>
</dbReference>
<evidence type="ECO:0000313" key="3">
    <source>
        <dbReference type="EMBL" id="GFO41966.1"/>
    </source>
</evidence>
<dbReference type="AlphaFoldDB" id="A0AAV4DCU8"/>
<dbReference type="Pfam" id="PF00685">
    <property type="entry name" value="Sulfotransfer_1"/>
    <property type="match status" value="1"/>
</dbReference>
<evidence type="ECO:0000313" key="4">
    <source>
        <dbReference type="Proteomes" id="UP000735302"/>
    </source>
</evidence>
<dbReference type="SUPFAM" id="SSF52540">
    <property type="entry name" value="P-loop containing nucleoside triphosphate hydrolases"/>
    <property type="match status" value="1"/>
</dbReference>
<dbReference type="PANTHER" id="PTHR15723">
    <property type="entry name" value="CARBOHYDRATE SULFOTRANSFERASE 15"/>
    <property type="match status" value="1"/>
</dbReference>
<organism evidence="3 4">
    <name type="scientific">Plakobranchus ocellatus</name>
    <dbReference type="NCBI Taxonomy" id="259542"/>
    <lineage>
        <taxon>Eukaryota</taxon>
        <taxon>Metazoa</taxon>
        <taxon>Spiralia</taxon>
        <taxon>Lophotrochozoa</taxon>
        <taxon>Mollusca</taxon>
        <taxon>Gastropoda</taxon>
        <taxon>Heterobranchia</taxon>
        <taxon>Euthyneura</taxon>
        <taxon>Panpulmonata</taxon>
        <taxon>Sacoglossa</taxon>
        <taxon>Placobranchoidea</taxon>
        <taxon>Plakobranchidae</taxon>
        <taxon>Plakobranchus</taxon>
    </lineage>
</organism>
<sequence>MRAPLRRPLVPVVFLCLGIIAVKLILFNHPRPPTILNLLELVDENGELTDGFKEELLLKDRILKEEADGDAKAYQVTDLYGTQTVDRRGHYMEGSAWYNAGMRTSENLPDDVLSMPQPVFLRNYKNPCWLERRVPEGDGTHIATDNDRVRCLPYFHLMGVDKSGTTDLWYRLAQHPHMVRPKAVMGKETHWWSWRRFGYDIWVKNREIRHFDWYLQHFDDPSKKIEQNVLPDGYGIRHHFITGEGSPTVFWDFTGWTHIPQNSGKAAAEALLTPECIKHLTPDAKFLVIIRNPTDRLYSDYLFLDQFKSQHNLSVEGFNQDVRRSLAMLTGCFTERSESDCLLDKQLHMTIPVRVIVGLYDYFLERWLRVFPADHILVLRSEDYSRNVQYHVAEVFKFLGLETLPDGEMERIARLPRVFEKSANAKKLGPMMKETRNLLDNFYQRYNEKLAKRLNSSVFLWQH</sequence>
<evidence type="ECO:0000259" key="2">
    <source>
        <dbReference type="Pfam" id="PF00685"/>
    </source>
</evidence>
<keyword evidence="1" id="KW-1133">Transmembrane helix</keyword>
<feature type="transmembrane region" description="Helical" evidence="1">
    <location>
        <begin position="9"/>
        <end position="27"/>
    </location>
</feature>
<feature type="domain" description="Sulfotransferase" evidence="2">
    <location>
        <begin position="157"/>
        <end position="415"/>
    </location>
</feature>
<keyword evidence="1" id="KW-0472">Membrane</keyword>
<dbReference type="InterPro" id="IPR027417">
    <property type="entry name" value="P-loop_NTPase"/>
</dbReference>
<comment type="caution">
    <text evidence="3">The sequence shown here is derived from an EMBL/GenBank/DDBJ whole genome shotgun (WGS) entry which is preliminary data.</text>
</comment>
<dbReference type="InterPro" id="IPR052654">
    <property type="entry name" value="CS_Sulfotransferase"/>
</dbReference>
<gene>
    <name evidence="3" type="ORF">PoB_006847100</name>
</gene>
<name>A0AAV4DCU8_9GAST</name>
<dbReference type="GO" id="GO:0019319">
    <property type="term" value="P:hexose biosynthetic process"/>
    <property type="evidence" value="ECO:0007669"/>
    <property type="project" value="TreeGrafter"/>
</dbReference>
<dbReference type="EMBL" id="BLXT01007741">
    <property type="protein sequence ID" value="GFO41966.1"/>
    <property type="molecule type" value="Genomic_DNA"/>
</dbReference>
<dbReference type="PANTHER" id="PTHR15723:SF0">
    <property type="entry name" value="CARBOHYDRATE SULFOTRANSFERASE 15"/>
    <property type="match status" value="1"/>
</dbReference>
<proteinExistence type="predicted"/>
<dbReference type="Gene3D" id="3.40.50.300">
    <property type="entry name" value="P-loop containing nucleotide triphosphate hydrolases"/>
    <property type="match status" value="1"/>
</dbReference>